<keyword evidence="9" id="KW-1185">Reference proteome</keyword>
<dbReference type="RefSeq" id="WP_203926088.1">
    <property type="nucleotide sequence ID" value="NZ_BOPH01000015.1"/>
</dbReference>
<feature type="transmembrane region" description="Helical" evidence="7">
    <location>
        <begin position="382"/>
        <end position="401"/>
    </location>
</feature>
<feature type="transmembrane region" description="Helical" evidence="7">
    <location>
        <begin position="146"/>
        <end position="165"/>
    </location>
</feature>
<sequence length="436" mass="46132">MKLLRRRGARLVGAGLADQVVVALANAGNSLVALLLLPDTGRAGVLVLALAVGYAAVSLNRAFVGEVLLALAARFEPADRARLIRDGLAAALVTGLLTALVLVVVRLLASADLRDLGWIALVIPVVMLQDTARFSLLAQARQQQALLNDIGLVVVQAAAVVTLAVTHHVTAGGLVLCWGLGALAGYTGYVLRGGPLPWRGDPRRWPAQTRRLAGWFTATAVVGQVHTLLVTFLIGVGLSTGAVALFRLVQVTVLQPVQNFNQAVTSLLVPRLSRAAVMAKEQVNVQLRKIMTPLLVLAVALVLVGGLLAQVVFPLVPKYEDAAPLAWPVLLQAAIYLLQAPVLAALRGMHRGPLQFLQYVVFAVASVAGLAIGAATGELLTAAWGLVAGTLVGFATALLLYRRALRRDPAGRRAPRPVRRPKRRLPRPPARQHTPA</sequence>
<keyword evidence="5 7" id="KW-0472">Membrane</keyword>
<evidence type="ECO:0000256" key="3">
    <source>
        <dbReference type="ARBA" id="ARBA00022692"/>
    </source>
</evidence>
<evidence type="ECO:0008006" key="10">
    <source>
        <dbReference type="Google" id="ProtNLM"/>
    </source>
</evidence>
<dbReference type="AlphaFoldDB" id="A0A8J4E9A5"/>
<accession>A0A8J4E9A5</accession>
<feature type="transmembrane region" description="Helical" evidence="7">
    <location>
        <begin position="290"/>
        <end position="313"/>
    </location>
</feature>
<feature type="compositionally biased region" description="Basic residues" evidence="6">
    <location>
        <begin position="413"/>
        <end position="426"/>
    </location>
</feature>
<dbReference type="EMBL" id="BOPH01000015">
    <property type="protein sequence ID" value="GIJ66103.1"/>
    <property type="molecule type" value="Genomic_DNA"/>
</dbReference>
<dbReference type="Proteomes" id="UP000635606">
    <property type="component" value="Unassembled WGS sequence"/>
</dbReference>
<gene>
    <name evidence="8" type="ORF">Voc01_010200</name>
</gene>
<evidence type="ECO:0000256" key="4">
    <source>
        <dbReference type="ARBA" id="ARBA00022989"/>
    </source>
</evidence>
<keyword evidence="2" id="KW-1003">Cell membrane</keyword>
<keyword evidence="4 7" id="KW-1133">Transmembrane helix</keyword>
<feature type="transmembrane region" description="Helical" evidence="7">
    <location>
        <begin position="212"/>
        <end position="238"/>
    </location>
</feature>
<evidence type="ECO:0000256" key="1">
    <source>
        <dbReference type="ARBA" id="ARBA00004651"/>
    </source>
</evidence>
<dbReference type="PANTHER" id="PTHR30250:SF26">
    <property type="entry name" value="PSMA PROTEIN"/>
    <property type="match status" value="1"/>
</dbReference>
<reference evidence="8" key="1">
    <citation type="submission" date="2021-01" db="EMBL/GenBank/DDBJ databases">
        <title>Whole genome shotgun sequence of Virgisporangium ochraceum NBRC 16418.</title>
        <authorList>
            <person name="Komaki H."/>
            <person name="Tamura T."/>
        </authorList>
    </citation>
    <scope>NUCLEOTIDE SEQUENCE</scope>
    <source>
        <strain evidence="8">NBRC 16418</strain>
    </source>
</reference>
<keyword evidence="3 7" id="KW-0812">Transmembrane</keyword>
<evidence type="ECO:0000313" key="8">
    <source>
        <dbReference type="EMBL" id="GIJ66103.1"/>
    </source>
</evidence>
<evidence type="ECO:0000256" key="2">
    <source>
        <dbReference type="ARBA" id="ARBA00022475"/>
    </source>
</evidence>
<organism evidence="8 9">
    <name type="scientific">Virgisporangium ochraceum</name>
    <dbReference type="NCBI Taxonomy" id="65505"/>
    <lineage>
        <taxon>Bacteria</taxon>
        <taxon>Bacillati</taxon>
        <taxon>Actinomycetota</taxon>
        <taxon>Actinomycetes</taxon>
        <taxon>Micromonosporales</taxon>
        <taxon>Micromonosporaceae</taxon>
        <taxon>Virgisporangium</taxon>
    </lineage>
</organism>
<proteinExistence type="predicted"/>
<dbReference type="GO" id="GO:0005886">
    <property type="term" value="C:plasma membrane"/>
    <property type="evidence" value="ECO:0007669"/>
    <property type="project" value="UniProtKB-SubCell"/>
</dbReference>
<comment type="subcellular location">
    <subcellularLocation>
        <location evidence="1">Cell membrane</location>
        <topology evidence="1">Multi-pass membrane protein</topology>
    </subcellularLocation>
</comment>
<feature type="transmembrane region" description="Helical" evidence="7">
    <location>
        <begin position="356"/>
        <end position="376"/>
    </location>
</feature>
<feature type="transmembrane region" description="Helical" evidence="7">
    <location>
        <begin position="12"/>
        <end position="37"/>
    </location>
</feature>
<feature type="transmembrane region" description="Helical" evidence="7">
    <location>
        <begin position="116"/>
        <end position="134"/>
    </location>
</feature>
<feature type="transmembrane region" description="Helical" evidence="7">
    <location>
        <begin position="325"/>
        <end position="344"/>
    </location>
</feature>
<feature type="transmembrane region" description="Helical" evidence="7">
    <location>
        <begin position="43"/>
        <end position="71"/>
    </location>
</feature>
<protein>
    <recommendedName>
        <fullName evidence="10">Polysaccharide biosynthesis protein</fullName>
    </recommendedName>
</protein>
<evidence type="ECO:0000256" key="5">
    <source>
        <dbReference type="ARBA" id="ARBA00023136"/>
    </source>
</evidence>
<evidence type="ECO:0000256" key="6">
    <source>
        <dbReference type="SAM" id="MobiDB-lite"/>
    </source>
</evidence>
<evidence type="ECO:0000313" key="9">
    <source>
        <dbReference type="Proteomes" id="UP000635606"/>
    </source>
</evidence>
<dbReference type="PANTHER" id="PTHR30250">
    <property type="entry name" value="PST FAMILY PREDICTED COLANIC ACID TRANSPORTER"/>
    <property type="match status" value="1"/>
</dbReference>
<feature type="region of interest" description="Disordered" evidence="6">
    <location>
        <begin position="410"/>
        <end position="436"/>
    </location>
</feature>
<dbReference type="InterPro" id="IPR050833">
    <property type="entry name" value="Poly_Biosynth_Transport"/>
</dbReference>
<feature type="transmembrane region" description="Helical" evidence="7">
    <location>
        <begin position="83"/>
        <end position="104"/>
    </location>
</feature>
<evidence type="ECO:0000256" key="7">
    <source>
        <dbReference type="SAM" id="Phobius"/>
    </source>
</evidence>
<name>A0A8J4E9A5_9ACTN</name>
<comment type="caution">
    <text evidence="8">The sequence shown here is derived from an EMBL/GenBank/DDBJ whole genome shotgun (WGS) entry which is preliminary data.</text>
</comment>